<keyword evidence="2" id="KW-1185">Reference proteome</keyword>
<dbReference type="Proteomes" id="UP001156141">
    <property type="component" value="Unassembled WGS sequence"/>
</dbReference>
<feature type="non-terminal residue" evidence="1">
    <location>
        <position position="77"/>
    </location>
</feature>
<proteinExistence type="predicted"/>
<evidence type="ECO:0000313" key="2">
    <source>
        <dbReference type="Proteomes" id="UP001156141"/>
    </source>
</evidence>
<evidence type="ECO:0000313" key="1">
    <source>
        <dbReference type="EMBL" id="MCH4554468.1"/>
    </source>
</evidence>
<organism evidence="1 2">
    <name type="scientific">Aestuariibaculum lutulentum</name>
    <dbReference type="NCBI Taxonomy" id="2920935"/>
    <lineage>
        <taxon>Bacteria</taxon>
        <taxon>Pseudomonadati</taxon>
        <taxon>Bacteroidota</taxon>
        <taxon>Flavobacteriia</taxon>
        <taxon>Flavobacteriales</taxon>
        <taxon>Flavobacteriaceae</taxon>
    </lineage>
</organism>
<name>A0ABS9RNF0_9FLAO</name>
<gene>
    <name evidence="1" type="ORF">MKW35_17745</name>
</gene>
<feature type="non-terminal residue" evidence="1">
    <location>
        <position position="1"/>
    </location>
</feature>
<accession>A0ABS9RNF0</accession>
<comment type="caution">
    <text evidence="1">The sequence shown here is derived from an EMBL/GenBank/DDBJ whole genome shotgun (WGS) entry which is preliminary data.</text>
</comment>
<dbReference type="EMBL" id="JAKVQD010000400">
    <property type="protein sequence ID" value="MCH4554468.1"/>
    <property type="molecule type" value="Genomic_DNA"/>
</dbReference>
<sequence>WHPDRWTALTGEEVSIHDSHVVRRRAAYQAVIGQYESVSASGSWADWVPEGKVGCVFRRVVSVDALGFARHEGEPIH</sequence>
<reference evidence="1" key="1">
    <citation type="submission" date="2022-02" db="EMBL/GenBank/DDBJ databases">
        <title>Aestuariibaculum sp., a marine bacterium isolated from sediment in Guangxi.</title>
        <authorList>
            <person name="Ying J."/>
        </authorList>
    </citation>
    <scope>NUCLEOTIDE SEQUENCE</scope>
    <source>
        <strain evidence="1">L182</strain>
    </source>
</reference>
<protein>
    <submittedName>
        <fullName evidence="1">Uncharacterized protein</fullName>
    </submittedName>
</protein>